<gene>
    <name evidence="1" type="ORF">DQQ10_05415</name>
</gene>
<dbReference type="EMBL" id="QMFY01000002">
    <property type="protein sequence ID" value="RAW01996.1"/>
    <property type="molecule type" value="Genomic_DNA"/>
</dbReference>
<name>A0A364Y4S7_9BACT</name>
<proteinExistence type="predicted"/>
<keyword evidence="2" id="KW-1185">Reference proteome</keyword>
<comment type="caution">
    <text evidence="1">The sequence shown here is derived from an EMBL/GenBank/DDBJ whole genome shotgun (WGS) entry which is preliminary data.</text>
</comment>
<accession>A0A364Y4S7</accession>
<sequence>MLFAQKGDIVDDLFGARRFSFVEVEQFMRESPDVIVYINFHEPIVIFKDVVRAQSMKEALLFLFGDAEVIGNYKKKHAQGAEMLLGTDLKNGLRRFD</sequence>
<evidence type="ECO:0000313" key="2">
    <source>
        <dbReference type="Proteomes" id="UP000251889"/>
    </source>
</evidence>
<organism evidence="1 2">
    <name type="scientific">Pseudochryseolinea flava</name>
    <dbReference type="NCBI Taxonomy" id="2059302"/>
    <lineage>
        <taxon>Bacteria</taxon>
        <taxon>Pseudomonadati</taxon>
        <taxon>Bacteroidota</taxon>
        <taxon>Cytophagia</taxon>
        <taxon>Cytophagales</taxon>
        <taxon>Fulvivirgaceae</taxon>
        <taxon>Pseudochryseolinea</taxon>
    </lineage>
</organism>
<reference evidence="1 2" key="1">
    <citation type="submission" date="2018-06" db="EMBL/GenBank/DDBJ databases">
        <title>Chryseolinea flavus sp. nov., a member of the phylum Bacteroidetes isolated from soil.</title>
        <authorList>
            <person name="Li Y."/>
            <person name="Wang J."/>
        </authorList>
    </citation>
    <scope>NUCLEOTIDE SEQUENCE [LARGE SCALE GENOMIC DNA]</scope>
    <source>
        <strain evidence="1 2">SDU1-6</strain>
    </source>
</reference>
<dbReference type="Proteomes" id="UP000251889">
    <property type="component" value="Unassembled WGS sequence"/>
</dbReference>
<protein>
    <submittedName>
        <fullName evidence="1">Uncharacterized protein</fullName>
    </submittedName>
</protein>
<evidence type="ECO:0000313" key="1">
    <source>
        <dbReference type="EMBL" id="RAW01996.1"/>
    </source>
</evidence>
<dbReference type="AlphaFoldDB" id="A0A364Y4S7"/>